<evidence type="ECO:0000313" key="3">
    <source>
        <dbReference type="Proteomes" id="UP000285023"/>
    </source>
</evidence>
<reference evidence="2 3" key="1">
    <citation type="submission" date="2018-09" db="EMBL/GenBank/DDBJ databases">
        <title>Sphingomonas sp. DAC4.</title>
        <authorList>
            <person name="Seo T."/>
        </authorList>
    </citation>
    <scope>NUCLEOTIDE SEQUENCE [LARGE SCALE GENOMIC DNA]</scope>
    <source>
        <strain evidence="2 3">DAC4</strain>
    </source>
</reference>
<comment type="caution">
    <text evidence="2">The sequence shown here is derived from an EMBL/GenBank/DDBJ whole genome shotgun (WGS) entry which is preliminary data.</text>
</comment>
<proteinExistence type="predicted"/>
<gene>
    <name evidence="2" type="ORF">D3M59_05635</name>
</gene>
<name>A0A418Q3E9_9SPHN</name>
<evidence type="ECO:0000313" key="2">
    <source>
        <dbReference type="EMBL" id="RIX32421.1"/>
    </source>
</evidence>
<protein>
    <recommendedName>
        <fullName evidence="4">DUF4440 domain-containing protein</fullName>
    </recommendedName>
</protein>
<dbReference type="SUPFAM" id="SSF54427">
    <property type="entry name" value="NTF2-like"/>
    <property type="match status" value="1"/>
</dbReference>
<dbReference type="AlphaFoldDB" id="A0A418Q3E9"/>
<dbReference type="EMBL" id="QXTF01000001">
    <property type="protein sequence ID" value="RIX32421.1"/>
    <property type="molecule type" value="Genomic_DNA"/>
</dbReference>
<accession>A0A418Q3E9</accession>
<feature type="region of interest" description="Disordered" evidence="1">
    <location>
        <begin position="136"/>
        <end position="168"/>
    </location>
</feature>
<evidence type="ECO:0008006" key="4">
    <source>
        <dbReference type="Google" id="ProtNLM"/>
    </source>
</evidence>
<dbReference type="Proteomes" id="UP000285023">
    <property type="component" value="Unassembled WGS sequence"/>
</dbReference>
<dbReference type="InterPro" id="IPR032710">
    <property type="entry name" value="NTF2-like_dom_sf"/>
</dbReference>
<keyword evidence="3" id="KW-1185">Reference proteome</keyword>
<sequence length="203" mass="22238">MITAILLAGATPPTAIDAERAFAADAQEIGQWTAFRKYATDDALMFVPQPTKAQDFLKDRKDPPVSVFWWPGRSYVSCDGNTAVNTGPWVREWRKSVGYFTTVWQRQADGGWKWVYDAGDSLPAARAEGGDIKSRTAACPKAPIPPVMQPEAPADVKSSSGSSKDGTLNWSWTVSADGSRSFIAYLWDGQQHRVVVEDKVGPQ</sequence>
<dbReference type="Gene3D" id="3.10.450.50">
    <property type="match status" value="1"/>
</dbReference>
<evidence type="ECO:0000256" key="1">
    <source>
        <dbReference type="SAM" id="MobiDB-lite"/>
    </source>
</evidence>
<dbReference type="OrthoDB" id="7201546at2"/>
<organism evidence="2 3">
    <name type="scientific">Sphingomonas edaphi</name>
    <dbReference type="NCBI Taxonomy" id="2315689"/>
    <lineage>
        <taxon>Bacteria</taxon>
        <taxon>Pseudomonadati</taxon>
        <taxon>Pseudomonadota</taxon>
        <taxon>Alphaproteobacteria</taxon>
        <taxon>Sphingomonadales</taxon>
        <taxon>Sphingomonadaceae</taxon>
        <taxon>Sphingomonas</taxon>
    </lineage>
</organism>
<dbReference type="RefSeq" id="WP_119532345.1">
    <property type="nucleotide sequence ID" value="NZ_QXTF01000001.1"/>
</dbReference>